<evidence type="ECO:0000313" key="4">
    <source>
        <dbReference type="Proteomes" id="UP000600918"/>
    </source>
</evidence>
<gene>
    <name evidence="3" type="ORF">H0235_016941</name>
</gene>
<evidence type="ECO:0000256" key="1">
    <source>
        <dbReference type="SAM" id="MobiDB-lite"/>
    </source>
</evidence>
<feature type="region of interest" description="Disordered" evidence="1">
    <location>
        <begin position="34"/>
        <end position="60"/>
    </location>
</feature>
<proteinExistence type="predicted"/>
<organism evidence="3 4">
    <name type="scientific">Vespula pensylvanica</name>
    <name type="common">Western yellow jacket</name>
    <name type="synonym">Wasp</name>
    <dbReference type="NCBI Taxonomy" id="30213"/>
    <lineage>
        <taxon>Eukaryota</taxon>
        <taxon>Metazoa</taxon>
        <taxon>Ecdysozoa</taxon>
        <taxon>Arthropoda</taxon>
        <taxon>Hexapoda</taxon>
        <taxon>Insecta</taxon>
        <taxon>Pterygota</taxon>
        <taxon>Neoptera</taxon>
        <taxon>Endopterygota</taxon>
        <taxon>Hymenoptera</taxon>
        <taxon>Apocrita</taxon>
        <taxon>Aculeata</taxon>
        <taxon>Vespoidea</taxon>
        <taxon>Vespidae</taxon>
        <taxon>Vespinae</taxon>
        <taxon>Vespula</taxon>
    </lineage>
</organism>
<comment type="caution">
    <text evidence="3">The sequence shown here is derived from an EMBL/GenBank/DDBJ whole genome shotgun (WGS) entry which is preliminary data.</text>
</comment>
<evidence type="ECO:0000256" key="2">
    <source>
        <dbReference type="SAM" id="SignalP"/>
    </source>
</evidence>
<accession>A0A834JVF9</accession>
<protein>
    <submittedName>
        <fullName evidence="3">Uncharacterized protein</fullName>
    </submittedName>
</protein>
<dbReference type="Proteomes" id="UP000600918">
    <property type="component" value="Unassembled WGS sequence"/>
</dbReference>
<sequence length="106" mass="12007">MALRWQARLSIAAILFMCTEDTLSLGDRMLDNMDRRTSQSNRARQQILDNSSGLKPDPSFDYSQNTNVTALIGKTAYLICRVRNLGDKTKRITLLNPSREFTANPL</sequence>
<feature type="chain" id="PRO_5032319610" evidence="2">
    <location>
        <begin position="25"/>
        <end position="106"/>
    </location>
</feature>
<evidence type="ECO:0000313" key="3">
    <source>
        <dbReference type="EMBL" id="KAF7394346.1"/>
    </source>
</evidence>
<keyword evidence="2" id="KW-0732">Signal</keyword>
<dbReference type="AlphaFoldDB" id="A0A834JVF9"/>
<name>A0A834JVF9_VESPE</name>
<reference evidence="3" key="1">
    <citation type="journal article" date="2020" name="G3 (Bethesda)">
        <title>High-Quality Assemblies for Three Invasive Social Wasps from the &lt;i&gt;Vespula&lt;/i&gt; Genus.</title>
        <authorList>
            <person name="Harrop T.W.R."/>
            <person name="Guhlin J."/>
            <person name="McLaughlin G.M."/>
            <person name="Permina E."/>
            <person name="Stockwell P."/>
            <person name="Gilligan J."/>
            <person name="Le Lec M.F."/>
            <person name="Gruber M.A.M."/>
            <person name="Quinn O."/>
            <person name="Lovegrove M."/>
            <person name="Duncan E.J."/>
            <person name="Remnant E.J."/>
            <person name="Van Eeckhoven J."/>
            <person name="Graham B."/>
            <person name="Knapp R.A."/>
            <person name="Langford K.W."/>
            <person name="Kronenberg Z."/>
            <person name="Press M.O."/>
            <person name="Eacker S.M."/>
            <person name="Wilson-Rankin E.E."/>
            <person name="Purcell J."/>
            <person name="Lester P.J."/>
            <person name="Dearden P.K."/>
        </authorList>
    </citation>
    <scope>NUCLEOTIDE SEQUENCE</scope>
    <source>
        <strain evidence="3">Volc-1</strain>
    </source>
</reference>
<feature type="compositionally biased region" description="Polar residues" evidence="1">
    <location>
        <begin position="38"/>
        <end position="53"/>
    </location>
</feature>
<dbReference type="EMBL" id="JACSDY010000021">
    <property type="protein sequence ID" value="KAF7394346.1"/>
    <property type="molecule type" value="Genomic_DNA"/>
</dbReference>
<feature type="signal peptide" evidence="2">
    <location>
        <begin position="1"/>
        <end position="24"/>
    </location>
</feature>
<keyword evidence="4" id="KW-1185">Reference proteome</keyword>